<evidence type="ECO:0000256" key="6">
    <source>
        <dbReference type="ARBA" id="ARBA00022692"/>
    </source>
</evidence>
<dbReference type="InterPro" id="IPR051327">
    <property type="entry name" value="MATE_MepA_subfamily"/>
</dbReference>
<dbReference type="AlphaFoldDB" id="A0A926DC89"/>
<feature type="transmembrane region" description="Helical" evidence="10">
    <location>
        <begin position="262"/>
        <end position="282"/>
    </location>
</feature>
<keyword evidence="12" id="KW-1185">Reference proteome</keyword>
<dbReference type="GO" id="GO:0005886">
    <property type="term" value="C:plasma membrane"/>
    <property type="evidence" value="ECO:0007669"/>
    <property type="project" value="UniProtKB-SubCell"/>
</dbReference>
<keyword evidence="8 10" id="KW-0472">Membrane</keyword>
<dbReference type="GO" id="GO:0046677">
    <property type="term" value="P:response to antibiotic"/>
    <property type="evidence" value="ECO:0007669"/>
    <property type="project" value="UniProtKB-KW"/>
</dbReference>
<keyword evidence="5" id="KW-1003">Cell membrane</keyword>
<reference evidence="11" key="1">
    <citation type="submission" date="2020-08" db="EMBL/GenBank/DDBJ databases">
        <title>Genome public.</title>
        <authorList>
            <person name="Liu C."/>
            <person name="Sun Q."/>
        </authorList>
    </citation>
    <scope>NUCLEOTIDE SEQUENCE</scope>
    <source>
        <strain evidence="11">BX7</strain>
    </source>
</reference>
<comment type="subcellular location">
    <subcellularLocation>
        <location evidence="1">Cell membrane</location>
        <topology evidence="1">Multi-pass membrane protein</topology>
    </subcellularLocation>
</comment>
<dbReference type="InterPro" id="IPR045070">
    <property type="entry name" value="MATE_MepA-like"/>
</dbReference>
<dbReference type="PIRSF" id="PIRSF006603">
    <property type="entry name" value="DinF"/>
    <property type="match status" value="1"/>
</dbReference>
<organism evidence="11 12">
    <name type="scientific">Feifania hominis</name>
    <dbReference type="NCBI Taxonomy" id="2763660"/>
    <lineage>
        <taxon>Bacteria</taxon>
        <taxon>Bacillati</taxon>
        <taxon>Bacillota</taxon>
        <taxon>Clostridia</taxon>
        <taxon>Eubacteriales</taxon>
        <taxon>Feifaniaceae</taxon>
        <taxon>Feifania</taxon>
    </lineage>
</organism>
<feature type="transmembrane region" description="Helical" evidence="10">
    <location>
        <begin position="415"/>
        <end position="434"/>
    </location>
</feature>
<evidence type="ECO:0000256" key="10">
    <source>
        <dbReference type="SAM" id="Phobius"/>
    </source>
</evidence>
<comment type="caution">
    <text evidence="11">The sequence shown here is derived from an EMBL/GenBank/DDBJ whole genome shotgun (WGS) entry which is preliminary data.</text>
</comment>
<evidence type="ECO:0000256" key="2">
    <source>
        <dbReference type="ARBA" id="ARBA00008417"/>
    </source>
</evidence>
<feature type="transmembrane region" description="Helical" evidence="10">
    <location>
        <begin position="315"/>
        <end position="339"/>
    </location>
</feature>
<name>A0A926DC89_9FIRM</name>
<keyword evidence="7 10" id="KW-1133">Transmembrane helix</keyword>
<dbReference type="EMBL" id="JACRSP010000002">
    <property type="protein sequence ID" value="MBC8535913.1"/>
    <property type="molecule type" value="Genomic_DNA"/>
</dbReference>
<dbReference type="InterPro" id="IPR048279">
    <property type="entry name" value="MdtK-like"/>
</dbReference>
<gene>
    <name evidence="11" type="ORF">H8695_04305</name>
</gene>
<keyword evidence="6 10" id="KW-0812">Transmembrane</keyword>
<evidence type="ECO:0000256" key="3">
    <source>
        <dbReference type="ARBA" id="ARBA00022106"/>
    </source>
</evidence>
<evidence type="ECO:0000256" key="7">
    <source>
        <dbReference type="ARBA" id="ARBA00022989"/>
    </source>
</evidence>
<evidence type="ECO:0000256" key="1">
    <source>
        <dbReference type="ARBA" id="ARBA00004651"/>
    </source>
</evidence>
<dbReference type="CDD" id="cd13143">
    <property type="entry name" value="MATE_MepA_like"/>
    <property type="match status" value="1"/>
</dbReference>
<evidence type="ECO:0000256" key="9">
    <source>
        <dbReference type="ARBA" id="ARBA00023251"/>
    </source>
</evidence>
<protein>
    <recommendedName>
        <fullName evidence="3">Multidrug export protein MepA</fullName>
    </recommendedName>
</protein>
<keyword evidence="9" id="KW-0046">Antibiotic resistance</keyword>
<dbReference type="GO" id="GO:0015297">
    <property type="term" value="F:antiporter activity"/>
    <property type="evidence" value="ECO:0007669"/>
    <property type="project" value="InterPro"/>
</dbReference>
<feature type="transmembrane region" description="Helical" evidence="10">
    <location>
        <begin position="93"/>
        <end position="115"/>
    </location>
</feature>
<feature type="transmembrane region" description="Helical" evidence="10">
    <location>
        <begin position="54"/>
        <end position="81"/>
    </location>
</feature>
<evidence type="ECO:0000256" key="4">
    <source>
        <dbReference type="ARBA" id="ARBA00022448"/>
    </source>
</evidence>
<feature type="transmembrane region" description="Helical" evidence="10">
    <location>
        <begin position="389"/>
        <end position="409"/>
    </location>
</feature>
<feature type="transmembrane region" description="Helical" evidence="10">
    <location>
        <begin position="135"/>
        <end position="156"/>
    </location>
</feature>
<dbReference type="InterPro" id="IPR002528">
    <property type="entry name" value="MATE_fam"/>
</dbReference>
<sequence>MDKELLLTGKISKLYLRFLLPTVLGMVTHSLYCLADVLFISFAEGGTGLAALNIAMPVFTIYSAIGLMLGVGGATTIAVCVGRDDSSGANRAFTLTVVVNLVFGVGAAVIGSVFLTPLARLLGADAVLLPYVRAYLLPIQASCFGYILSATLQVLVRGDGNPRLVMIATVSGNVLNVVLDYLFVVPMGMGVFGAALATALCPFVSLAILSLHFLTRRNHVVFTRCFAQLRLLARIVKNGFSAALLELSAGIVIVLFNKALLALGGQLYVAAYAVVTNIAYVAKGIFNGIAQAAQPVISVNYGARRFERAERAAGLSVRTALIFSTAVYALFLLFSHIVVLPFSHGDAALISLSAHALRIYAVSFLFTGANTMLMYYFQSVERAALSTCVSLLRGVVFVLFGLWVLPALFGVTGVWLVVTFAELAALAVTLPMYASIHKNFARSTVVTAAV</sequence>
<dbReference type="PANTHER" id="PTHR43823">
    <property type="entry name" value="SPORULATION PROTEIN YKVU"/>
    <property type="match status" value="1"/>
</dbReference>
<dbReference type="RefSeq" id="WP_249299655.1">
    <property type="nucleotide sequence ID" value="NZ_JACRSP010000002.1"/>
</dbReference>
<feature type="transmembrane region" description="Helical" evidence="10">
    <location>
        <begin position="18"/>
        <end position="42"/>
    </location>
</feature>
<evidence type="ECO:0000256" key="8">
    <source>
        <dbReference type="ARBA" id="ARBA00023136"/>
    </source>
</evidence>
<feature type="transmembrane region" description="Helical" evidence="10">
    <location>
        <begin position="359"/>
        <end position="377"/>
    </location>
</feature>
<proteinExistence type="inferred from homology"/>
<evidence type="ECO:0000256" key="5">
    <source>
        <dbReference type="ARBA" id="ARBA00022475"/>
    </source>
</evidence>
<dbReference type="PANTHER" id="PTHR43823:SF3">
    <property type="entry name" value="MULTIDRUG EXPORT PROTEIN MEPA"/>
    <property type="match status" value="1"/>
</dbReference>
<evidence type="ECO:0000313" key="11">
    <source>
        <dbReference type="EMBL" id="MBC8535913.1"/>
    </source>
</evidence>
<dbReference type="Pfam" id="PF01554">
    <property type="entry name" value="MatE"/>
    <property type="match status" value="2"/>
</dbReference>
<dbReference type="Proteomes" id="UP000620366">
    <property type="component" value="Unassembled WGS sequence"/>
</dbReference>
<accession>A0A926DC89</accession>
<feature type="transmembrane region" description="Helical" evidence="10">
    <location>
        <begin position="235"/>
        <end position="256"/>
    </location>
</feature>
<evidence type="ECO:0000313" key="12">
    <source>
        <dbReference type="Proteomes" id="UP000620366"/>
    </source>
</evidence>
<dbReference type="GO" id="GO:0042910">
    <property type="term" value="F:xenobiotic transmembrane transporter activity"/>
    <property type="evidence" value="ECO:0007669"/>
    <property type="project" value="InterPro"/>
</dbReference>
<feature type="transmembrane region" description="Helical" evidence="10">
    <location>
        <begin position="163"/>
        <end position="184"/>
    </location>
</feature>
<keyword evidence="4" id="KW-0813">Transport</keyword>
<feature type="transmembrane region" description="Helical" evidence="10">
    <location>
        <begin position="190"/>
        <end position="214"/>
    </location>
</feature>
<comment type="similarity">
    <text evidence="2">Belongs to the multi antimicrobial extrusion (MATE) (TC 2.A.66.1) family. MepA subfamily.</text>
</comment>